<protein>
    <submittedName>
        <fullName evidence="2">Uncharacterized protein</fullName>
    </submittedName>
</protein>
<keyword evidence="3" id="KW-1185">Reference proteome</keyword>
<dbReference type="AlphaFoldDB" id="A0A2N5TIR1"/>
<evidence type="ECO:0000313" key="2">
    <source>
        <dbReference type="EMBL" id="PLW25390.1"/>
    </source>
</evidence>
<organism evidence="2 3">
    <name type="scientific">Puccinia coronata f. sp. avenae</name>
    <dbReference type="NCBI Taxonomy" id="200324"/>
    <lineage>
        <taxon>Eukaryota</taxon>
        <taxon>Fungi</taxon>
        <taxon>Dikarya</taxon>
        <taxon>Basidiomycota</taxon>
        <taxon>Pucciniomycotina</taxon>
        <taxon>Pucciniomycetes</taxon>
        <taxon>Pucciniales</taxon>
        <taxon>Pucciniaceae</taxon>
        <taxon>Puccinia</taxon>
    </lineage>
</organism>
<gene>
    <name evidence="2" type="ORF">PCANC_27353</name>
</gene>
<evidence type="ECO:0000256" key="1">
    <source>
        <dbReference type="SAM" id="MobiDB-lite"/>
    </source>
</evidence>
<sequence length="120" mass="12732">MPVILVSSVSVTSGHETLRSMAVGGVKFGKKEPQAKSAAANHKPRLTPFKTAQANLNYASNSKKGKAKMVEPESDSESSSDNNDEEPTEATPFPATPVPAKLGQPRKDDLIAAVKKMKQA</sequence>
<evidence type="ECO:0000313" key="3">
    <source>
        <dbReference type="Proteomes" id="UP000235388"/>
    </source>
</evidence>
<accession>A0A2N5TIR1</accession>
<dbReference type="Proteomes" id="UP000235388">
    <property type="component" value="Unassembled WGS sequence"/>
</dbReference>
<proteinExistence type="predicted"/>
<name>A0A2N5TIR1_9BASI</name>
<reference evidence="2 3" key="1">
    <citation type="submission" date="2017-11" db="EMBL/GenBank/DDBJ databases">
        <title>De novo assembly and phasing of dikaryotic genomes from two isolates of Puccinia coronata f. sp. avenae, the causal agent of oat crown rust.</title>
        <authorList>
            <person name="Miller M.E."/>
            <person name="Zhang Y."/>
            <person name="Omidvar V."/>
            <person name="Sperschneider J."/>
            <person name="Schwessinger B."/>
            <person name="Raley C."/>
            <person name="Palmer J.M."/>
            <person name="Garnica D."/>
            <person name="Upadhyaya N."/>
            <person name="Rathjen J."/>
            <person name="Taylor J.M."/>
            <person name="Park R.F."/>
            <person name="Dodds P.N."/>
            <person name="Hirsch C.D."/>
            <person name="Kianian S.F."/>
            <person name="Figueroa M."/>
        </authorList>
    </citation>
    <scope>NUCLEOTIDE SEQUENCE [LARGE SCALE GENOMIC DNA]</scope>
    <source>
        <strain evidence="2">12NC29</strain>
    </source>
</reference>
<feature type="compositionally biased region" description="Polar residues" evidence="1">
    <location>
        <begin position="50"/>
        <end position="62"/>
    </location>
</feature>
<feature type="region of interest" description="Disordered" evidence="1">
    <location>
        <begin position="33"/>
        <end position="120"/>
    </location>
</feature>
<comment type="caution">
    <text evidence="2">The sequence shown here is derived from an EMBL/GenBank/DDBJ whole genome shotgun (WGS) entry which is preliminary data.</text>
</comment>
<dbReference type="EMBL" id="PGCJ01000621">
    <property type="protein sequence ID" value="PLW25390.1"/>
    <property type="molecule type" value="Genomic_DNA"/>
</dbReference>
<feature type="compositionally biased region" description="Acidic residues" evidence="1">
    <location>
        <begin position="72"/>
        <end position="88"/>
    </location>
</feature>